<dbReference type="GO" id="GO:0005942">
    <property type="term" value="C:phosphatidylinositol 3-kinase complex"/>
    <property type="evidence" value="ECO:0007669"/>
    <property type="project" value="TreeGrafter"/>
</dbReference>
<comment type="caution">
    <text evidence="8">The sequence shown here is derived from an EMBL/GenBank/DDBJ whole genome shotgun (WGS) entry which is preliminary data.</text>
</comment>
<evidence type="ECO:0000313" key="9">
    <source>
        <dbReference type="Proteomes" id="UP000292052"/>
    </source>
</evidence>
<evidence type="ECO:0000259" key="7">
    <source>
        <dbReference type="PROSITE" id="PS50225"/>
    </source>
</evidence>
<accession>A0A482V898</accession>
<dbReference type="GO" id="GO:0046935">
    <property type="term" value="F:1-phosphatidylinositol-3-kinase regulator activity"/>
    <property type="evidence" value="ECO:0007669"/>
    <property type="project" value="TreeGrafter"/>
</dbReference>
<dbReference type="GO" id="GO:0035556">
    <property type="term" value="P:intracellular signal transduction"/>
    <property type="evidence" value="ECO:0007669"/>
    <property type="project" value="InterPro"/>
</dbReference>
<dbReference type="CDD" id="cd09923">
    <property type="entry name" value="SH2_SOCS_family"/>
    <property type="match status" value="1"/>
</dbReference>
<dbReference type="SUPFAM" id="SSF55550">
    <property type="entry name" value="SH2 domain"/>
    <property type="match status" value="1"/>
</dbReference>
<dbReference type="PROSITE" id="PS50001">
    <property type="entry name" value="SH2"/>
    <property type="match status" value="1"/>
</dbReference>
<dbReference type="Pfam" id="PF07525">
    <property type="entry name" value="SOCS_box"/>
    <property type="match status" value="1"/>
</dbReference>
<keyword evidence="2" id="KW-0734">Signal transduction inhibitor</keyword>
<dbReference type="PANTHER" id="PTHR10155:SF16">
    <property type="entry name" value="SUPPRESSOR OF CYTOKINE SIGNALING 2"/>
    <property type="match status" value="1"/>
</dbReference>
<feature type="domain" description="SH2" evidence="6">
    <location>
        <begin position="95"/>
        <end position="207"/>
    </location>
</feature>
<dbReference type="GO" id="GO:0009968">
    <property type="term" value="P:negative regulation of signal transduction"/>
    <property type="evidence" value="ECO:0007669"/>
    <property type="project" value="UniProtKB-KW"/>
</dbReference>
<dbReference type="PROSITE" id="PS50225">
    <property type="entry name" value="SOCS"/>
    <property type="match status" value="1"/>
</dbReference>
<dbReference type="Gene3D" id="3.30.505.10">
    <property type="entry name" value="SH2 domain"/>
    <property type="match status" value="1"/>
</dbReference>
<evidence type="ECO:0000256" key="2">
    <source>
        <dbReference type="ARBA" id="ARBA00022700"/>
    </source>
</evidence>
<dbReference type="InterPro" id="IPR001496">
    <property type="entry name" value="SOCS_box"/>
</dbReference>
<keyword evidence="4 5" id="KW-0727">SH2 domain</keyword>
<evidence type="ECO:0000256" key="5">
    <source>
        <dbReference type="PROSITE-ProRule" id="PRU00191"/>
    </source>
</evidence>
<dbReference type="Pfam" id="PF00017">
    <property type="entry name" value="SH2"/>
    <property type="match status" value="1"/>
</dbReference>
<dbReference type="EMBL" id="QDEB01128113">
    <property type="protein sequence ID" value="RZB39445.1"/>
    <property type="molecule type" value="Genomic_DNA"/>
</dbReference>
<evidence type="ECO:0000256" key="1">
    <source>
        <dbReference type="ARBA" id="ARBA00022604"/>
    </source>
</evidence>
<dbReference type="InterPro" id="IPR000980">
    <property type="entry name" value="SH2"/>
</dbReference>
<reference evidence="8 9" key="1">
    <citation type="submission" date="2017-03" db="EMBL/GenBank/DDBJ databases">
        <title>Genome of the blue death feigning beetle - Asbolus verrucosus.</title>
        <authorList>
            <person name="Rider S.D."/>
        </authorList>
    </citation>
    <scope>NUCLEOTIDE SEQUENCE [LARGE SCALE GENOMIC DNA]</scope>
    <source>
        <strain evidence="8">Butters</strain>
        <tissue evidence="8">Head and leg muscle</tissue>
    </source>
</reference>
<dbReference type="SMART" id="SM00252">
    <property type="entry name" value="SH2"/>
    <property type="match status" value="1"/>
</dbReference>
<dbReference type="GO" id="GO:0046854">
    <property type="term" value="P:phosphatidylinositol phosphate biosynthetic process"/>
    <property type="evidence" value="ECO:0007669"/>
    <property type="project" value="TreeGrafter"/>
</dbReference>
<dbReference type="Proteomes" id="UP000292052">
    <property type="component" value="Unassembled WGS sequence"/>
</dbReference>
<dbReference type="PANTHER" id="PTHR10155">
    <property type="entry name" value="PHOSPHATIDYLINOSITOL 3-KINASE REGULATORY SUBUNIT"/>
    <property type="match status" value="1"/>
</dbReference>
<dbReference type="SUPFAM" id="SSF158235">
    <property type="entry name" value="SOCS box-like"/>
    <property type="match status" value="1"/>
</dbReference>
<dbReference type="SMART" id="SM00969">
    <property type="entry name" value="SOCS_box"/>
    <property type="match status" value="1"/>
</dbReference>
<keyword evidence="9" id="KW-1185">Reference proteome</keyword>
<feature type="domain" description="SOCS box" evidence="7">
    <location>
        <begin position="202"/>
        <end position="255"/>
    </location>
</feature>
<dbReference type="STRING" id="1661398.A0A482V898"/>
<dbReference type="InterPro" id="IPR036860">
    <property type="entry name" value="SH2_dom_sf"/>
</dbReference>
<name>A0A482V898_ASBVE</name>
<proteinExistence type="predicted"/>
<keyword evidence="3" id="KW-0833">Ubl conjugation pathway</keyword>
<keyword evidence="1" id="KW-0341">Growth regulation</keyword>
<organism evidence="8 9">
    <name type="scientific">Asbolus verrucosus</name>
    <name type="common">Desert ironclad beetle</name>
    <dbReference type="NCBI Taxonomy" id="1661398"/>
    <lineage>
        <taxon>Eukaryota</taxon>
        <taxon>Metazoa</taxon>
        <taxon>Ecdysozoa</taxon>
        <taxon>Arthropoda</taxon>
        <taxon>Hexapoda</taxon>
        <taxon>Insecta</taxon>
        <taxon>Pterygota</taxon>
        <taxon>Neoptera</taxon>
        <taxon>Endopterygota</taxon>
        <taxon>Coleoptera</taxon>
        <taxon>Polyphaga</taxon>
        <taxon>Cucujiformia</taxon>
        <taxon>Tenebrionidae</taxon>
        <taxon>Pimeliinae</taxon>
        <taxon>Asbolus</taxon>
    </lineage>
</organism>
<gene>
    <name evidence="8" type="ORF">BDFB_001832</name>
</gene>
<dbReference type="AlphaFoldDB" id="A0A482V898"/>
<evidence type="ECO:0000256" key="3">
    <source>
        <dbReference type="ARBA" id="ARBA00022786"/>
    </source>
</evidence>
<dbReference type="InterPro" id="IPR036036">
    <property type="entry name" value="SOCS_box-like_dom_sf"/>
</dbReference>
<evidence type="ECO:0000256" key="4">
    <source>
        <dbReference type="ARBA" id="ARBA00022999"/>
    </source>
</evidence>
<sequence>MLGCSTICPNCKHQFTCCTPVPTCCTSRRSVHVLSGGGVVTVLPPCPSPQVSPSVPLTFVLPPFVAAPQPPPEAKPETELARLSDTVRALHLSGWYYEGLTYDKSDELLKDSKVGTFLVRNSSDPRFLFSLSVQTDQGPKSVRLFYINGYFRLDAEPHLQASMPLFPGVVELIQYYVRRKKSGRNDAQVWVDPQGKCLSSIYLDQPLRKEGKPPTLKHLARLAINRELRNTSKTRILKLELPTSLTAYLAEYPYSL</sequence>
<evidence type="ECO:0000313" key="8">
    <source>
        <dbReference type="EMBL" id="RZB39445.1"/>
    </source>
</evidence>
<evidence type="ECO:0000259" key="6">
    <source>
        <dbReference type="PROSITE" id="PS50001"/>
    </source>
</evidence>
<dbReference type="OrthoDB" id="10063348at2759"/>
<protein>
    <submittedName>
        <fullName evidence="8">SH2 and/or SOCS box domain containing protein</fullName>
    </submittedName>
</protein>